<dbReference type="EMBL" id="HBUF01575752">
    <property type="protein sequence ID" value="CAG6768242.1"/>
    <property type="molecule type" value="Transcribed_RNA"/>
</dbReference>
<dbReference type="SMART" id="SM00032">
    <property type="entry name" value="CCP"/>
    <property type="match status" value="5"/>
</dbReference>
<dbReference type="Gene3D" id="2.60.40.10">
    <property type="entry name" value="Immunoglobulins"/>
    <property type="match status" value="1"/>
</dbReference>
<feature type="domain" description="Ig-like" evidence="6">
    <location>
        <begin position="199"/>
        <end position="294"/>
    </location>
</feature>
<name>A0A8D8YYA9_9HEMI</name>
<feature type="disulfide bond" evidence="4">
    <location>
        <begin position="449"/>
        <end position="476"/>
    </location>
</feature>
<feature type="domain" description="Sushi" evidence="7">
    <location>
        <begin position="118"/>
        <end position="186"/>
    </location>
</feature>
<dbReference type="InterPro" id="IPR007110">
    <property type="entry name" value="Ig-like_dom"/>
</dbReference>
<dbReference type="InterPro" id="IPR013783">
    <property type="entry name" value="Ig-like_fold"/>
</dbReference>
<dbReference type="AlphaFoldDB" id="A0A8D8YYA9"/>
<dbReference type="EMBL" id="HBUF01167782">
    <property type="protein sequence ID" value="CAG6651466.1"/>
    <property type="molecule type" value="Transcribed_RNA"/>
</dbReference>
<feature type="domain" description="Sushi" evidence="7">
    <location>
        <begin position="479"/>
        <end position="542"/>
    </location>
</feature>
<dbReference type="EMBL" id="HBUF01167780">
    <property type="protein sequence ID" value="CAG6651458.1"/>
    <property type="molecule type" value="Transcribed_RNA"/>
</dbReference>
<feature type="domain" description="Sushi" evidence="7">
    <location>
        <begin position="417"/>
        <end position="478"/>
    </location>
</feature>
<reference evidence="8" key="1">
    <citation type="submission" date="2021-05" db="EMBL/GenBank/DDBJ databases">
        <authorList>
            <person name="Alioto T."/>
            <person name="Alioto T."/>
            <person name="Gomez Garrido J."/>
        </authorList>
    </citation>
    <scope>NUCLEOTIDE SEQUENCE</scope>
</reference>
<dbReference type="CDD" id="cd00033">
    <property type="entry name" value="CCP"/>
    <property type="match status" value="4"/>
</dbReference>
<evidence type="ECO:0000256" key="4">
    <source>
        <dbReference type="PROSITE-ProRule" id="PRU00302"/>
    </source>
</evidence>
<dbReference type="Pfam" id="PF00084">
    <property type="entry name" value="Sushi"/>
    <property type="match status" value="4"/>
</dbReference>
<organism evidence="8">
    <name type="scientific">Cacopsylla melanoneura</name>
    <dbReference type="NCBI Taxonomy" id="428564"/>
    <lineage>
        <taxon>Eukaryota</taxon>
        <taxon>Metazoa</taxon>
        <taxon>Ecdysozoa</taxon>
        <taxon>Arthropoda</taxon>
        <taxon>Hexapoda</taxon>
        <taxon>Insecta</taxon>
        <taxon>Pterygota</taxon>
        <taxon>Neoptera</taxon>
        <taxon>Paraneoptera</taxon>
        <taxon>Hemiptera</taxon>
        <taxon>Sternorrhyncha</taxon>
        <taxon>Psylloidea</taxon>
        <taxon>Psyllidae</taxon>
        <taxon>Psyllinae</taxon>
        <taxon>Cacopsylla</taxon>
    </lineage>
</organism>
<evidence type="ECO:0000313" key="8">
    <source>
        <dbReference type="EMBL" id="CAG6737423.1"/>
    </source>
</evidence>
<keyword evidence="3 4" id="KW-1015">Disulfide bond</keyword>
<keyword evidence="1 5" id="KW-0732">Signal</keyword>
<evidence type="ECO:0000256" key="5">
    <source>
        <dbReference type="SAM" id="SignalP"/>
    </source>
</evidence>
<protein>
    <submittedName>
        <fullName evidence="8">Locomotion-related protein Hikaru genki</fullName>
    </submittedName>
</protein>
<evidence type="ECO:0000256" key="2">
    <source>
        <dbReference type="ARBA" id="ARBA00022737"/>
    </source>
</evidence>
<evidence type="ECO:0000259" key="7">
    <source>
        <dbReference type="PROSITE" id="PS50923"/>
    </source>
</evidence>
<dbReference type="PANTHER" id="PTHR45656:SF4">
    <property type="entry name" value="PROTEIN CBR-CLEC-78"/>
    <property type="match status" value="1"/>
</dbReference>
<evidence type="ECO:0000256" key="1">
    <source>
        <dbReference type="ARBA" id="ARBA00022729"/>
    </source>
</evidence>
<dbReference type="Gene3D" id="2.10.70.10">
    <property type="entry name" value="Complement Module, domain 1"/>
    <property type="match status" value="5"/>
</dbReference>
<dbReference type="EMBL" id="HBUF01403207">
    <property type="protein sequence ID" value="CAG6737422.1"/>
    <property type="molecule type" value="Transcribed_RNA"/>
</dbReference>
<feature type="signal peptide" evidence="5">
    <location>
        <begin position="1"/>
        <end position="25"/>
    </location>
</feature>
<dbReference type="InterPro" id="IPR051277">
    <property type="entry name" value="SEZ6_CSMD_C4BPB_Regulators"/>
</dbReference>
<dbReference type="PROSITE" id="PS50923">
    <property type="entry name" value="SUSHI"/>
    <property type="match status" value="5"/>
</dbReference>
<evidence type="ECO:0000256" key="3">
    <source>
        <dbReference type="ARBA" id="ARBA00023157"/>
    </source>
</evidence>
<keyword evidence="2" id="KW-0677">Repeat</keyword>
<evidence type="ECO:0000259" key="6">
    <source>
        <dbReference type="PROSITE" id="PS50835"/>
    </source>
</evidence>
<feature type="domain" description="Sushi" evidence="7">
    <location>
        <begin position="298"/>
        <end position="357"/>
    </location>
</feature>
<dbReference type="SUPFAM" id="SSF57535">
    <property type="entry name" value="Complement control module/SCR domain"/>
    <property type="match status" value="5"/>
</dbReference>
<dbReference type="EMBL" id="HBUF01167781">
    <property type="protein sequence ID" value="CAG6651462.1"/>
    <property type="molecule type" value="Transcribed_RNA"/>
</dbReference>
<accession>A0A8D8YYA9</accession>
<keyword evidence="4" id="KW-0768">Sushi</keyword>
<proteinExistence type="predicted"/>
<dbReference type="PANTHER" id="PTHR45656">
    <property type="entry name" value="PROTEIN CBR-CLEC-78"/>
    <property type="match status" value="1"/>
</dbReference>
<dbReference type="EMBL" id="HBUF01167783">
    <property type="protein sequence ID" value="CAG6651470.1"/>
    <property type="molecule type" value="Transcribed_RNA"/>
</dbReference>
<feature type="disulfide bond" evidence="4">
    <location>
        <begin position="387"/>
        <end position="414"/>
    </location>
</feature>
<feature type="disulfide bond" evidence="4">
    <location>
        <begin position="328"/>
        <end position="355"/>
    </location>
</feature>
<dbReference type="PROSITE" id="PS50835">
    <property type="entry name" value="IG_LIKE"/>
    <property type="match status" value="1"/>
</dbReference>
<dbReference type="EMBL" id="HBUF01167779">
    <property type="protein sequence ID" value="CAG6651454.1"/>
    <property type="molecule type" value="Transcribed_RNA"/>
</dbReference>
<feature type="domain" description="Sushi" evidence="7">
    <location>
        <begin position="358"/>
        <end position="416"/>
    </location>
</feature>
<dbReference type="InterPro" id="IPR035976">
    <property type="entry name" value="Sushi/SCR/CCP_sf"/>
</dbReference>
<sequence length="546" mass="60496">MTSSVAEFLWRGCLVFLCLNVVLIGAKVSSKINYDIQTPGTGCPPPVLSLNSTRVLARRNSTPDFRTFSEIKFTAQFPGPGFTHYTRLCKIKCINEKWVGPLCIDEESDSNSYEPIFHGCRLGVVPSHLVVSYNNVTLHRINETIPHNGEIKLRCQEPLGLYKLLGESSTRCNNGKWAAELPLCIPTTSITNFTVESPPTILVRIPSGTAAVDEDTLIVFPGSILHLECLYLRKAGNPQWTWTSSFRQYLTGWAIAAEEREWKYRLSIYYVKLLDSGVFTCTTPRGLSNSVQVTVKGVHCERLTLRTHELLKTKIDGHRLGQMAHFHCPPGTIREGPANITCMANGQWSGEVPTCQQIICPKIVVENPYLTLVEQNNTYGGHALFQCSWGYQLKGPPDIVCQKNGSWSGATPDCLAVHCPPPILPLNGHLIEDPTGGPYRVGAILQFACNDRHHLIGEETIVCTETGQWSRAPPRCKARCEYPGEPPNGKIIPLKFFYDPGDHIQVTCNDGYVKPLDISPPGSGPYCQSDGTWSVVIPHCTNYTDV</sequence>
<comment type="caution">
    <text evidence="4">Lacks conserved residue(s) required for the propagation of feature annotation.</text>
</comment>
<dbReference type="EMBL" id="HBUF01193795">
    <property type="protein sequence ID" value="CAG6659321.1"/>
    <property type="molecule type" value="Transcribed_RNA"/>
</dbReference>
<dbReference type="EMBL" id="HBUF01403208">
    <property type="protein sequence ID" value="CAG6737423.1"/>
    <property type="molecule type" value="Transcribed_RNA"/>
</dbReference>
<dbReference type="InterPro" id="IPR000436">
    <property type="entry name" value="Sushi_SCR_CCP_dom"/>
</dbReference>
<dbReference type="InterPro" id="IPR036179">
    <property type="entry name" value="Ig-like_dom_sf"/>
</dbReference>
<dbReference type="EMBL" id="HBUF01167784">
    <property type="protein sequence ID" value="CAG6651475.1"/>
    <property type="molecule type" value="Transcribed_RNA"/>
</dbReference>
<dbReference type="SUPFAM" id="SSF48726">
    <property type="entry name" value="Immunoglobulin"/>
    <property type="match status" value="1"/>
</dbReference>
<dbReference type="EMBL" id="HBUF01167778">
    <property type="protein sequence ID" value="CAG6651450.1"/>
    <property type="molecule type" value="Transcribed_RNA"/>
</dbReference>
<feature type="chain" id="PRO_5036428928" evidence="5">
    <location>
        <begin position="26"/>
        <end position="546"/>
    </location>
</feature>